<organism evidence="7 8">
    <name type="scientific">Rozella allomycis (strain CSF55)</name>
    <dbReference type="NCBI Taxonomy" id="988480"/>
    <lineage>
        <taxon>Eukaryota</taxon>
        <taxon>Fungi</taxon>
        <taxon>Fungi incertae sedis</taxon>
        <taxon>Cryptomycota</taxon>
        <taxon>Cryptomycota incertae sedis</taxon>
        <taxon>Rozella</taxon>
    </lineage>
</organism>
<dbReference type="OrthoDB" id="407658at2759"/>
<keyword evidence="3 4" id="KW-0539">Nucleus</keyword>
<evidence type="ECO:0000313" key="7">
    <source>
        <dbReference type="EMBL" id="EPZ36737.1"/>
    </source>
</evidence>
<evidence type="ECO:0000259" key="6">
    <source>
        <dbReference type="PROSITE" id="PS50833"/>
    </source>
</evidence>
<keyword evidence="8" id="KW-1185">Reference proteome</keyword>
<dbReference type="STRING" id="988480.A0A075B2G1"/>
<dbReference type="GO" id="GO:0008097">
    <property type="term" value="F:5S rRNA binding"/>
    <property type="evidence" value="ECO:0007669"/>
    <property type="project" value="EnsemblFungi"/>
</dbReference>
<protein>
    <recommendedName>
        <fullName evidence="4">Ribosome production factor 2 homolog</fullName>
    </recommendedName>
    <alternativeName>
        <fullName evidence="4">Ribosome biogenesis protein RPF2 homolog</fullName>
    </alternativeName>
</protein>
<comment type="similarity">
    <text evidence="2 4">Belongs to the RPF2 family.</text>
</comment>
<dbReference type="GO" id="GO:0000466">
    <property type="term" value="P:maturation of 5.8S rRNA from tricistronic rRNA transcript (SSU-rRNA, 5.8S rRNA, LSU-rRNA)"/>
    <property type="evidence" value="ECO:0007669"/>
    <property type="project" value="EnsemblFungi"/>
</dbReference>
<evidence type="ECO:0000256" key="4">
    <source>
        <dbReference type="RuleBase" id="RU367086"/>
    </source>
</evidence>
<dbReference type="SMART" id="SM00879">
    <property type="entry name" value="Brix"/>
    <property type="match status" value="1"/>
</dbReference>
<dbReference type="PROSITE" id="PS50833">
    <property type="entry name" value="BRIX"/>
    <property type="match status" value="1"/>
</dbReference>
<sequence length="307" mass="35755">MSLVKVAKTALGKRILESREPKVVENPKSVLVMKGHRTSQIVIQALNNIQYALKKPFGIHFSRKNDIKPFESETPLEFLCEKNDTSLFAIGYHTKKHPNTITMGRLFDHHILDMVELSIEQFKTLEDFKVEKCAVGAKPSIIFVGELFEMNETYRHLKNFFLDYFRGKEVKVIDLTGLEHVIVFTATEANIFMRTYRPLLLKSGNKLPRVELEEMGPRFDFKVGRTKFAHEELMKRATRQPKETMKRKKKNIEFNALGEKYGRVYVDHQDLSKLQTRKVKALKKYLSKKEDGEEKQAKKQKMDVDSE</sequence>
<dbReference type="Proteomes" id="UP000030755">
    <property type="component" value="Unassembled WGS sequence"/>
</dbReference>
<dbReference type="OMA" id="VGLKPMF"/>
<reference evidence="7 8" key="1">
    <citation type="journal article" date="2013" name="Curr. Biol.">
        <title>Shared signatures of parasitism and phylogenomics unite Cryptomycota and microsporidia.</title>
        <authorList>
            <person name="James T.Y."/>
            <person name="Pelin A."/>
            <person name="Bonen L."/>
            <person name="Ahrendt S."/>
            <person name="Sain D."/>
            <person name="Corradi N."/>
            <person name="Stajich J.E."/>
        </authorList>
    </citation>
    <scope>NUCLEOTIDE SEQUENCE [LARGE SCALE GENOMIC DNA]</scope>
    <source>
        <strain evidence="7 8">CSF55</strain>
    </source>
</reference>
<evidence type="ECO:0000256" key="5">
    <source>
        <dbReference type="SAM" id="MobiDB-lite"/>
    </source>
</evidence>
<gene>
    <name evidence="7" type="ORF">O9G_002348</name>
</gene>
<dbReference type="AlphaFoldDB" id="A0A075B2G1"/>
<dbReference type="PANTHER" id="PTHR12728:SF0">
    <property type="entry name" value="RIBOSOME PRODUCTION FACTOR 2 HOMOLOG"/>
    <property type="match status" value="1"/>
</dbReference>
<evidence type="ECO:0000256" key="1">
    <source>
        <dbReference type="ARBA" id="ARBA00004604"/>
    </source>
</evidence>
<evidence type="ECO:0000256" key="3">
    <source>
        <dbReference type="ARBA" id="ARBA00023242"/>
    </source>
</evidence>
<accession>A0A075B2G1</accession>
<dbReference type="InterPro" id="IPR039770">
    <property type="entry name" value="Rpf2"/>
</dbReference>
<dbReference type="GO" id="GO:0008312">
    <property type="term" value="F:7S RNA binding"/>
    <property type="evidence" value="ECO:0007669"/>
    <property type="project" value="EnsemblFungi"/>
</dbReference>
<dbReference type="InterPro" id="IPR007109">
    <property type="entry name" value="Brix"/>
</dbReference>
<dbReference type="GO" id="GO:0005730">
    <property type="term" value="C:nucleolus"/>
    <property type="evidence" value="ECO:0007669"/>
    <property type="project" value="UniProtKB-SubCell"/>
</dbReference>
<feature type="region of interest" description="Disordered" evidence="5">
    <location>
        <begin position="287"/>
        <end position="307"/>
    </location>
</feature>
<evidence type="ECO:0000313" key="8">
    <source>
        <dbReference type="Proteomes" id="UP000030755"/>
    </source>
</evidence>
<proteinExistence type="inferred from homology"/>
<comment type="subcellular location">
    <subcellularLocation>
        <location evidence="1 4">Nucleus</location>
        <location evidence="1 4">Nucleolus</location>
    </subcellularLocation>
</comment>
<dbReference type="GO" id="GO:0000463">
    <property type="term" value="P:maturation of LSU-rRNA from tricistronic rRNA transcript (SSU-rRNA, 5.8S rRNA, LSU-rRNA)"/>
    <property type="evidence" value="ECO:0007669"/>
    <property type="project" value="EnsemblFungi"/>
</dbReference>
<dbReference type="PANTHER" id="PTHR12728">
    <property type="entry name" value="BRIX DOMAIN CONTAINING PROTEIN"/>
    <property type="match status" value="1"/>
</dbReference>
<evidence type="ECO:0000256" key="2">
    <source>
        <dbReference type="ARBA" id="ARBA00010782"/>
    </source>
</evidence>
<name>A0A075B2G1_ROZAC</name>
<dbReference type="HOGENOM" id="CLU_049783_0_0_1"/>
<dbReference type="EMBL" id="KE560467">
    <property type="protein sequence ID" value="EPZ36737.1"/>
    <property type="molecule type" value="Genomic_DNA"/>
</dbReference>
<dbReference type="GO" id="GO:1902626">
    <property type="term" value="P:assembly of large subunit precursor of preribosome"/>
    <property type="evidence" value="ECO:0007669"/>
    <property type="project" value="EnsemblFungi"/>
</dbReference>
<dbReference type="Pfam" id="PF04427">
    <property type="entry name" value="Brix"/>
    <property type="match status" value="1"/>
</dbReference>
<feature type="domain" description="Brix" evidence="6">
    <location>
        <begin position="28"/>
        <end position="232"/>
    </location>
</feature>